<dbReference type="SUPFAM" id="SSF53613">
    <property type="entry name" value="Ribokinase-like"/>
    <property type="match status" value="1"/>
</dbReference>
<keyword evidence="9 18" id="KW-0630">Potassium</keyword>
<keyword evidence="6 17" id="KW-0547">Nucleotide-binding</keyword>
<keyword evidence="7 17" id="KW-0067">ATP-binding</keyword>
<evidence type="ECO:0000256" key="18">
    <source>
        <dbReference type="HAMAP-Rule" id="MF_01966"/>
    </source>
</evidence>
<comment type="catalytic activity">
    <reaction evidence="15 17 19">
        <text>(6S)-NADHX + ADP = AMP + phosphate + NADH + H(+)</text>
        <dbReference type="Rhea" id="RHEA:32223"/>
        <dbReference type="ChEBI" id="CHEBI:15378"/>
        <dbReference type="ChEBI" id="CHEBI:43474"/>
        <dbReference type="ChEBI" id="CHEBI:57945"/>
        <dbReference type="ChEBI" id="CHEBI:64074"/>
        <dbReference type="ChEBI" id="CHEBI:456215"/>
        <dbReference type="ChEBI" id="CHEBI:456216"/>
        <dbReference type="EC" id="4.2.1.136"/>
    </reaction>
</comment>
<dbReference type="PIRSF" id="PIRSF017184">
    <property type="entry name" value="Nnr"/>
    <property type="match status" value="1"/>
</dbReference>
<dbReference type="CDD" id="cd01171">
    <property type="entry name" value="YXKO-related"/>
    <property type="match status" value="1"/>
</dbReference>
<evidence type="ECO:0000256" key="4">
    <source>
        <dbReference type="ARBA" id="ARBA00009524"/>
    </source>
</evidence>
<comment type="catalytic activity">
    <reaction evidence="2 18 19">
        <text>(6R)-NADPHX = (6S)-NADPHX</text>
        <dbReference type="Rhea" id="RHEA:32227"/>
        <dbReference type="ChEBI" id="CHEBI:64076"/>
        <dbReference type="ChEBI" id="CHEBI:64077"/>
        <dbReference type="EC" id="5.1.99.6"/>
    </reaction>
</comment>
<dbReference type="GO" id="GO:0110051">
    <property type="term" value="P:metabolite repair"/>
    <property type="evidence" value="ECO:0007669"/>
    <property type="project" value="TreeGrafter"/>
</dbReference>
<dbReference type="InterPro" id="IPR029056">
    <property type="entry name" value="Ribokinase-like"/>
</dbReference>
<dbReference type="InterPro" id="IPR004443">
    <property type="entry name" value="YjeF_N_dom"/>
</dbReference>
<dbReference type="HAMAP" id="MF_01966">
    <property type="entry name" value="NADHX_epimerase"/>
    <property type="match status" value="1"/>
</dbReference>
<proteinExistence type="inferred from homology"/>
<evidence type="ECO:0000313" key="23">
    <source>
        <dbReference type="Proteomes" id="UP000515472"/>
    </source>
</evidence>
<feature type="domain" description="YjeF N-terminal" evidence="21">
    <location>
        <begin position="9"/>
        <end position="217"/>
    </location>
</feature>
<keyword evidence="5 18" id="KW-0479">Metal-binding</keyword>
<dbReference type="PROSITE" id="PS51383">
    <property type="entry name" value="YJEF_C_3"/>
    <property type="match status" value="1"/>
</dbReference>
<comment type="similarity">
    <text evidence="4 19">In the C-terminal section; belongs to the NnrD/CARKD family.</text>
</comment>
<evidence type="ECO:0000256" key="7">
    <source>
        <dbReference type="ARBA" id="ARBA00022840"/>
    </source>
</evidence>
<evidence type="ECO:0000256" key="19">
    <source>
        <dbReference type="PIRNR" id="PIRNR017184"/>
    </source>
</evidence>
<dbReference type="InterPro" id="IPR000631">
    <property type="entry name" value="CARKD"/>
</dbReference>
<dbReference type="Pfam" id="PF01256">
    <property type="entry name" value="Carb_kinase"/>
    <property type="match status" value="1"/>
</dbReference>
<dbReference type="GO" id="GO:0005524">
    <property type="term" value="F:ATP binding"/>
    <property type="evidence" value="ECO:0007669"/>
    <property type="project" value="UniProtKB-UniRule"/>
</dbReference>
<feature type="domain" description="YjeF C-terminal" evidence="20">
    <location>
        <begin position="226"/>
        <end position="510"/>
    </location>
</feature>
<dbReference type="KEGG" id="gbn:GEOBRER4_28640"/>
<evidence type="ECO:0000256" key="2">
    <source>
        <dbReference type="ARBA" id="ARBA00000909"/>
    </source>
</evidence>
<dbReference type="SUPFAM" id="SSF64153">
    <property type="entry name" value="YjeF N-terminal domain-like"/>
    <property type="match status" value="1"/>
</dbReference>
<evidence type="ECO:0000256" key="17">
    <source>
        <dbReference type="HAMAP-Rule" id="MF_01965"/>
    </source>
</evidence>
<feature type="binding site" evidence="17">
    <location>
        <begin position="421"/>
        <end position="425"/>
    </location>
    <ligand>
        <name>AMP</name>
        <dbReference type="ChEBI" id="CHEBI:456215"/>
    </ligand>
</feature>
<dbReference type="InterPro" id="IPR017953">
    <property type="entry name" value="Carbohydrate_kinase_pred_CS"/>
</dbReference>
<dbReference type="InterPro" id="IPR030677">
    <property type="entry name" value="Nnr"/>
</dbReference>
<evidence type="ECO:0000259" key="20">
    <source>
        <dbReference type="PROSITE" id="PS51383"/>
    </source>
</evidence>
<sequence length="523" mass="52895">MKVVTGQVMQSMDKRAIGEFGVPGVALMERAGCACADAISQRFGDGAGRKAVIVAGKGNNGGDGFVISRILSQRGWEALVLLLAAPQAVTGDAAVNLERLDSGVVTSLPQGLAGQEELIKSATVVVDALLGTGINSEVGGIYGEAIDVVNACGVPVVAVDIPSGIDAGSGRVLGRAVRADLTVSFALAKLGNVLYPGAELGGRLVVADIGMPQAVVDEAPGCEFMDRESARAIIRPRSVIAHKGSNGHCLVIAGSVGKTGAAAMAAQSALRAGAGLVSLAVPAALNPVLESKTTEAMTIPIGPEDKWHFLAGALGELLSVAKGKDAVALGPGLGTAPSTVYLVHSLLTALDAPLVIDADGLNAVAVAPELLLRRRGRVTLLTPHPGEMARLMGVSVPEVEADRIGCARDFATRFQVYLVLKGARSIVAGPDGTIAINGSGNPGMATGGMGDVLTGVIAALLGQGYHPFAAARLGVFLHGYAADLMAEETGTRGMVATDVQEALPRALQRLTVAEGGAAGTSIN</sequence>
<dbReference type="Gene3D" id="3.40.1190.20">
    <property type="match status" value="1"/>
</dbReference>
<dbReference type="NCBIfam" id="TIGR00197">
    <property type="entry name" value="yjeF_nterm"/>
    <property type="match status" value="1"/>
</dbReference>
<comment type="cofactor">
    <cofactor evidence="17">
        <name>Mg(2+)</name>
        <dbReference type="ChEBI" id="CHEBI:18420"/>
    </cofactor>
</comment>
<comment type="similarity">
    <text evidence="18">Belongs to the NnrE/AIBP family.</text>
</comment>
<dbReference type="EC" id="4.2.1.136" evidence="19"/>
<evidence type="ECO:0000313" key="22">
    <source>
        <dbReference type="EMBL" id="BCG48114.1"/>
    </source>
</evidence>
<dbReference type="AlphaFoldDB" id="A0A6S6M8P6"/>
<name>A0A6S6M8P6_9BACT</name>
<evidence type="ECO:0000256" key="10">
    <source>
        <dbReference type="ARBA" id="ARBA00023027"/>
    </source>
</evidence>
<organism evidence="22 23">
    <name type="scientific">Citrifermentans bremense</name>
    <dbReference type="NCBI Taxonomy" id="60035"/>
    <lineage>
        <taxon>Bacteria</taxon>
        <taxon>Pseudomonadati</taxon>
        <taxon>Thermodesulfobacteriota</taxon>
        <taxon>Desulfuromonadia</taxon>
        <taxon>Geobacterales</taxon>
        <taxon>Geobacteraceae</taxon>
        <taxon>Citrifermentans</taxon>
    </lineage>
</organism>
<comment type="similarity">
    <text evidence="17">Belongs to the NnrD/CARKD family.</text>
</comment>
<gene>
    <name evidence="17" type="primary">nnrD</name>
    <name evidence="18" type="synonym">nnrE</name>
    <name evidence="22" type="ORF">GEOBRER4_n2985</name>
</gene>
<reference evidence="22 23" key="1">
    <citation type="submission" date="2020-06" db="EMBL/GenBank/DDBJ databases">
        <title>Interaction of electrochemicaly active bacteria, Geobacter bremensis R4 on different carbon anode.</title>
        <authorList>
            <person name="Meng L."/>
            <person name="Yoshida N."/>
        </authorList>
    </citation>
    <scope>NUCLEOTIDE SEQUENCE [LARGE SCALE GENOMIC DNA]</scope>
    <source>
        <strain evidence="22 23">R4</strain>
    </source>
</reference>
<evidence type="ECO:0000256" key="12">
    <source>
        <dbReference type="ARBA" id="ARBA00023239"/>
    </source>
</evidence>
<comment type="cofactor">
    <cofactor evidence="18 19">
        <name>K(+)</name>
        <dbReference type="ChEBI" id="CHEBI:29103"/>
    </cofactor>
    <text evidence="18 19">Binds 1 potassium ion per subunit.</text>
</comment>
<evidence type="ECO:0000256" key="11">
    <source>
        <dbReference type="ARBA" id="ARBA00023235"/>
    </source>
</evidence>
<comment type="function">
    <text evidence="14 19">Bifunctional enzyme that catalyzes the epimerization of the S- and R-forms of NAD(P)HX and the dehydration of the S-form of NAD(P)HX at the expense of ADP, which is converted to AMP. This allows the repair of both epimers of NAD(P)HX, a damaged form of NAD(P)H that is a result of enzymatic or heat-dependent hydration.</text>
</comment>
<evidence type="ECO:0000256" key="8">
    <source>
        <dbReference type="ARBA" id="ARBA00022857"/>
    </source>
</evidence>
<dbReference type="GO" id="GO:0052855">
    <property type="term" value="F:ADP-dependent NAD(P)H-hydrate dehydratase activity"/>
    <property type="evidence" value="ECO:0007669"/>
    <property type="project" value="UniProtKB-UniRule"/>
</dbReference>
<evidence type="ECO:0000256" key="15">
    <source>
        <dbReference type="ARBA" id="ARBA00048238"/>
    </source>
</evidence>
<dbReference type="HAMAP" id="MF_01965">
    <property type="entry name" value="NADHX_dehydratase"/>
    <property type="match status" value="1"/>
</dbReference>
<feature type="binding site" evidence="17">
    <location>
        <position position="332"/>
    </location>
    <ligand>
        <name>(6S)-NADPHX</name>
        <dbReference type="ChEBI" id="CHEBI:64076"/>
    </ligand>
</feature>
<evidence type="ECO:0000256" key="9">
    <source>
        <dbReference type="ARBA" id="ARBA00022958"/>
    </source>
</evidence>
<dbReference type="GO" id="GO:0046872">
    <property type="term" value="F:metal ion binding"/>
    <property type="evidence" value="ECO:0007669"/>
    <property type="project" value="UniProtKB-UniRule"/>
</dbReference>
<evidence type="ECO:0000256" key="14">
    <source>
        <dbReference type="ARBA" id="ARBA00025153"/>
    </source>
</evidence>
<dbReference type="PANTHER" id="PTHR12592:SF0">
    <property type="entry name" value="ATP-DEPENDENT (S)-NAD(P)H-HYDRATE DEHYDRATASE"/>
    <property type="match status" value="1"/>
</dbReference>
<dbReference type="EMBL" id="AP023213">
    <property type="protein sequence ID" value="BCG48114.1"/>
    <property type="molecule type" value="Genomic_DNA"/>
</dbReference>
<accession>A0A6S6M8P6</accession>
<feature type="binding site" evidence="18">
    <location>
        <position position="127"/>
    </location>
    <ligand>
        <name>K(+)</name>
        <dbReference type="ChEBI" id="CHEBI:29103"/>
    </ligand>
</feature>
<comment type="catalytic activity">
    <reaction evidence="16 17 19">
        <text>(6S)-NADPHX + ADP = AMP + phosphate + NADPH + H(+)</text>
        <dbReference type="Rhea" id="RHEA:32235"/>
        <dbReference type="ChEBI" id="CHEBI:15378"/>
        <dbReference type="ChEBI" id="CHEBI:43474"/>
        <dbReference type="ChEBI" id="CHEBI:57783"/>
        <dbReference type="ChEBI" id="CHEBI:64076"/>
        <dbReference type="ChEBI" id="CHEBI:456215"/>
        <dbReference type="ChEBI" id="CHEBI:456216"/>
        <dbReference type="EC" id="4.2.1.136"/>
    </reaction>
</comment>
<protein>
    <recommendedName>
        <fullName evidence="19">Bifunctional NAD(P)H-hydrate repair enzyme</fullName>
    </recommendedName>
    <alternativeName>
        <fullName evidence="19">Nicotinamide nucleotide repair protein</fullName>
    </alternativeName>
    <domain>
        <recommendedName>
            <fullName evidence="19">ADP-dependent (S)-NAD(P)H-hydrate dehydratase</fullName>
            <ecNumber evidence="19">4.2.1.136</ecNumber>
        </recommendedName>
        <alternativeName>
            <fullName evidence="19">ADP-dependent NAD(P)HX dehydratase</fullName>
        </alternativeName>
    </domain>
    <domain>
        <recommendedName>
            <fullName evidence="19">NAD(P)H-hydrate epimerase</fullName>
            <ecNumber evidence="19">5.1.99.6</ecNumber>
        </recommendedName>
    </domain>
</protein>
<feature type="binding site" evidence="18">
    <location>
        <position position="160"/>
    </location>
    <ligand>
        <name>(6S)-NADPHX</name>
        <dbReference type="ChEBI" id="CHEBI:64076"/>
    </ligand>
</feature>
<dbReference type="Pfam" id="PF03853">
    <property type="entry name" value="YjeF_N"/>
    <property type="match status" value="1"/>
</dbReference>
<keyword evidence="10 17" id="KW-0520">NAD</keyword>
<feature type="binding site" evidence="18">
    <location>
        <position position="60"/>
    </location>
    <ligand>
        <name>K(+)</name>
        <dbReference type="ChEBI" id="CHEBI:29103"/>
    </ligand>
</feature>
<dbReference type="Proteomes" id="UP000515472">
    <property type="component" value="Chromosome"/>
</dbReference>
<evidence type="ECO:0000256" key="3">
    <source>
        <dbReference type="ARBA" id="ARBA00006001"/>
    </source>
</evidence>
<evidence type="ECO:0000256" key="13">
    <source>
        <dbReference type="ARBA" id="ARBA00023268"/>
    </source>
</evidence>
<dbReference type="PROSITE" id="PS01050">
    <property type="entry name" value="YJEF_C_2"/>
    <property type="match status" value="1"/>
</dbReference>
<dbReference type="EC" id="5.1.99.6" evidence="19"/>
<keyword evidence="12 17" id="KW-0456">Lyase</keyword>
<comment type="subunit">
    <text evidence="17">Homotetramer.</text>
</comment>
<dbReference type="PROSITE" id="PS51385">
    <property type="entry name" value="YJEF_N"/>
    <property type="match status" value="1"/>
</dbReference>
<evidence type="ECO:0000259" key="21">
    <source>
        <dbReference type="PROSITE" id="PS51385"/>
    </source>
</evidence>
<dbReference type="GO" id="GO:0052856">
    <property type="term" value="F:NAD(P)HX epimerase activity"/>
    <property type="evidence" value="ECO:0007669"/>
    <property type="project" value="UniProtKB-UniRule"/>
</dbReference>
<feature type="binding site" evidence="18">
    <location>
        <begin position="59"/>
        <end position="63"/>
    </location>
    <ligand>
        <name>(6S)-NADPHX</name>
        <dbReference type="ChEBI" id="CHEBI:64076"/>
    </ligand>
</feature>
<evidence type="ECO:0000256" key="1">
    <source>
        <dbReference type="ARBA" id="ARBA00000013"/>
    </source>
</evidence>
<feature type="binding site" evidence="18">
    <location>
        <position position="163"/>
    </location>
    <ligand>
        <name>K(+)</name>
        <dbReference type="ChEBI" id="CHEBI:29103"/>
    </ligand>
</feature>
<feature type="binding site" evidence="18">
    <location>
        <begin position="131"/>
        <end position="137"/>
    </location>
    <ligand>
        <name>(6S)-NADPHX</name>
        <dbReference type="ChEBI" id="CHEBI:64076"/>
    </ligand>
</feature>
<comment type="similarity">
    <text evidence="3 19">In the N-terminal section; belongs to the NnrE/AIBP family.</text>
</comment>
<evidence type="ECO:0000256" key="16">
    <source>
        <dbReference type="ARBA" id="ARBA00049209"/>
    </source>
</evidence>
<dbReference type="RefSeq" id="WP_185242909.1">
    <property type="nucleotide sequence ID" value="NZ_AP023213.1"/>
</dbReference>
<feature type="binding site" evidence="18">
    <location>
        <position position="142"/>
    </location>
    <ligand>
        <name>(6S)-NADPHX</name>
        <dbReference type="ChEBI" id="CHEBI:64076"/>
    </ligand>
</feature>
<feature type="binding site" evidence="17">
    <location>
        <position position="261"/>
    </location>
    <ligand>
        <name>(6S)-NADPHX</name>
        <dbReference type="ChEBI" id="CHEBI:64076"/>
    </ligand>
</feature>
<keyword evidence="8 17" id="KW-0521">NADP</keyword>
<evidence type="ECO:0000256" key="6">
    <source>
        <dbReference type="ARBA" id="ARBA00022741"/>
    </source>
</evidence>
<dbReference type="PANTHER" id="PTHR12592">
    <property type="entry name" value="ATP-DEPENDENT (S)-NAD(P)H-HYDRATE DEHYDRATASE FAMILY MEMBER"/>
    <property type="match status" value="1"/>
</dbReference>
<comment type="function">
    <text evidence="17">Catalyzes the dehydration of the S-form of NAD(P)HX at the expense of ADP, which is converted to AMP. Together with NAD(P)HX epimerase, which catalyzes the epimerization of the S- and R-forms, the enzyme allows the repair of both epimers of NAD(P)HX, a damaged form of NAD(P)H that is a result of enzymatic or heat-dependent hydration.</text>
</comment>
<feature type="binding site" evidence="17">
    <location>
        <position position="451"/>
    </location>
    <ligand>
        <name>(6S)-NADPHX</name>
        <dbReference type="ChEBI" id="CHEBI:64076"/>
    </ligand>
</feature>
<evidence type="ECO:0000256" key="5">
    <source>
        <dbReference type="ARBA" id="ARBA00022723"/>
    </source>
</evidence>
<dbReference type="Gene3D" id="3.40.50.10260">
    <property type="entry name" value="YjeF N-terminal domain"/>
    <property type="match status" value="1"/>
</dbReference>
<dbReference type="GO" id="GO:0046496">
    <property type="term" value="P:nicotinamide nucleotide metabolic process"/>
    <property type="evidence" value="ECO:0007669"/>
    <property type="project" value="UniProtKB-UniRule"/>
</dbReference>
<feature type="binding site" evidence="17">
    <location>
        <position position="450"/>
    </location>
    <ligand>
        <name>AMP</name>
        <dbReference type="ChEBI" id="CHEBI:456215"/>
    </ligand>
</feature>
<comment type="function">
    <text evidence="18">Catalyzes the epimerization of the S- and R-forms of NAD(P)HX, a damaged form of NAD(P)H that is a result of enzymatic or heat-dependent hydration. This is a prerequisite for the S-specific NAD(P)H-hydrate dehydratase to allow the repair of both epimers of NAD(P)HX.</text>
</comment>
<feature type="binding site" evidence="17">
    <location>
        <position position="384"/>
    </location>
    <ligand>
        <name>(6S)-NADPHX</name>
        <dbReference type="ChEBI" id="CHEBI:64076"/>
    </ligand>
</feature>
<keyword evidence="23" id="KW-1185">Reference proteome</keyword>
<dbReference type="InterPro" id="IPR036652">
    <property type="entry name" value="YjeF_N_dom_sf"/>
</dbReference>
<dbReference type="NCBIfam" id="TIGR00196">
    <property type="entry name" value="yjeF_cterm"/>
    <property type="match status" value="1"/>
</dbReference>
<comment type="catalytic activity">
    <reaction evidence="1 18 19">
        <text>(6R)-NADHX = (6S)-NADHX</text>
        <dbReference type="Rhea" id="RHEA:32215"/>
        <dbReference type="ChEBI" id="CHEBI:64074"/>
        <dbReference type="ChEBI" id="CHEBI:64075"/>
        <dbReference type="EC" id="5.1.99.6"/>
    </reaction>
</comment>
<keyword evidence="13" id="KW-0511">Multifunctional enzyme</keyword>
<keyword evidence="11 18" id="KW-0413">Isomerase</keyword>